<dbReference type="EMBL" id="MRCE01000008">
    <property type="protein sequence ID" value="OKH38470.1"/>
    <property type="molecule type" value="Genomic_DNA"/>
</dbReference>
<comment type="caution">
    <text evidence="1">The sequence shown here is derived from an EMBL/GenBank/DDBJ whole genome shotgun (WGS) entry which is preliminary data.</text>
</comment>
<evidence type="ECO:0000313" key="1">
    <source>
        <dbReference type="EMBL" id="OKH38470.1"/>
    </source>
</evidence>
<dbReference type="AlphaFoldDB" id="A0A1U7IMM1"/>
<dbReference type="STRING" id="454136.NIES2119_10615"/>
<sequence>MSEELRRIIPTPPPPADEVFAVQQVSGEFYREVQYRQEFERYCQWYYMTAERHRQELEQMRSELCIFSWFLRGRR</sequence>
<dbReference type="RefSeq" id="WP_073593432.1">
    <property type="nucleotide sequence ID" value="NZ_MRCE01000008.1"/>
</dbReference>
<evidence type="ECO:0000313" key="2">
    <source>
        <dbReference type="Proteomes" id="UP000185860"/>
    </source>
</evidence>
<accession>A0A1U7IMM1</accession>
<gene>
    <name evidence="1" type="ORF">NIES2119_10615</name>
</gene>
<reference evidence="1 2" key="1">
    <citation type="submission" date="2016-11" db="EMBL/GenBank/DDBJ databases">
        <title>Draft Genome Sequences of Nine Cyanobacterial Strains from Diverse Habitats.</title>
        <authorList>
            <person name="Zhu T."/>
            <person name="Hou S."/>
            <person name="Lu X."/>
            <person name="Hess W.R."/>
        </authorList>
    </citation>
    <scope>NUCLEOTIDE SEQUENCE [LARGE SCALE GENOMIC DNA]</scope>
    <source>
        <strain evidence="1 2">IAM M-71</strain>
    </source>
</reference>
<protein>
    <submittedName>
        <fullName evidence="1">Uncharacterized protein</fullName>
    </submittedName>
</protein>
<dbReference type="Proteomes" id="UP000185860">
    <property type="component" value="Unassembled WGS sequence"/>
</dbReference>
<organism evidence="1 2">
    <name type="scientific">[Phormidium ambiguum] IAM M-71</name>
    <dbReference type="NCBI Taxonomy" id="454136"/>
    <lineage>
        <taxon>Bacteria</taxon>
        <taxon>Bacillati</taxon>
        <taxon>Cyanobacteriota</taxon>
        <taxon>Cyanophyceae</taxon>
        <taxon>Oscillatoriophycideae</taxon>
        <taxon>Aerosakkonematales</taxon>
        <taxon>Aerosakkonemataceae</taxon>
        <taxon>Floridanema</taxon>
    </lineage>
</organism>
<proteinExistence type="predicted"/>
<name>A0A1U7IMM1_9CYAN</name>